<evidence type="ECO:0000313" key="3">
    <source>
        <dbReference type="Proteomes" id="UP000275078"/>
    </source>
</evidence>
<reference evidence="2 3" key="1">
    <citation type="journal article" date="2018" name="Nat. Ecol. Evol.">
        <title>Pezizomycetes genomes reveal the molecular basis of ectomycorrhizal truffle lifestyle.</title>
        <authorList>
            <person name="Murat C."/>
            <person name="Payen T."/>
            <person name="Noel B."/>
            <person name="Kuo A."/>
            <person name="Morin E."/>
            <person name="Chen J."/>
            <person name="Kohler A."/>
            <person name="Krizsan K."/>
            <person name="Balestrini R."/>
            <person name="Da Silva C."/>
            <person name="Montanini B."/>
            <person name="Hainaut M."/>
            <person name="Levati E."/>
            <person name="Barry K.W."/>
            <person name="Belfiori B."/>
            <person name="Cichocki N."/>
            <person name="Clum A."/>
            <person name="Dockter R.B."/>
            <person name="Fauchery L."/>
            <person name="Guy J."/>
            <person name="Iotti M."/>
            <person name="Le Tacon F."/>
            <person name="Lindquist E.A."/>
            <person name="Lipzen A."/>
            <person name="Malagnac F."/>
            <person name="Mello A."/>
            <person name="Molinier V."/>
            <person name="Miyauchi S."/>
            <person name="Poulain J."/>
            <person name="Riccioni C."/>
            <person name="Rubini A."/>
            <person name="Sitrit Y."/>
            <person name="Splivallo R."/>
            <person name="Traeger S."/>
            <person name="Wang M."/>
            <person name="Zifcakova L."/>
            <person name="Wipf D."/>
            <person name="Zambonelli A."/>
            <person name="Paolocci F."/>
            <person name="Nowrousian M."/>
            <person name="Ottonello S."/>
            <person name="Baldrian P."/>
            <person name="Spatafora J.W."/>
            <person name="Henrissat B."/>
            <person name="Nagy L.G."/>
            <person name="Aury J.M."/>
            <person name="Wincker P."/>
            <person name="Grigoriev I.V."/>
            <person name="Bonfante P."/>
            <person name="Martin F.M."/>
        </authorList>
    </citation>
    <scope>NUCLEOTIDE SEQUENCE [LARGE SCALE GENOMIC DNA]</scope>
    <source>
        <strain evidence="2 3">RN42</strain>
    </source>
</reference>
<gene>
    <name evidence="2" type="ORF">BJ508DRAFT_332203</name>
</gene>
<sequence>MASLNSRSATPSKDEPTTETSLTAGSGVDDSELHQGSHGRYEDVEIPFCASPERYGDLDANSNDICAPEGLNQHLNDIFLDTIAIIARKVESTLESQSAMKSSGPTAETYHKWSEELLDQVEDGIFECQEEWKRRSNEVLSGKSSYDPKDFEERNREFLLKDVLSFVWERIFGPLQTQRHIDLVDWFMTQLESKEMLNDDPRLCAELLNVYKAIDYVRIAIFFQMAATILPGEGASKLKKALRKEMESTASSQDWSYDVYMKMRSIAPTVREVYKLALEPSKPMSSIQQHGVQKNIMEFEVAGRPPKGETPAQRDRVNRILLTTLRTYNKYIIPFIVDKF</sequence>
<accession>A0A3N4HNB1</accession>
<dbReference type="Proteomes" id="UP000275078">
    <property type="component" value="Unassembled WGS sequence"/>
</dbReference>
<feature type="region of interest" description="Disordered" evidence="1">
    <location>
        <begin position="1"/>
        <end position="39"/>
    </location>
</feature>
<name>A0A3N4HNB1_ASCIM</name>
<dbReference type="AlphaFoldDB" id="A0A3N4HNB1"/>
<proteinExistence type="predicted"/>
<protein>
    <submittedName>
        <fullName evidence="2">Uncharacterized protein</fullName>
    </submittedName>
</protein>
<feature type="compositionally biased region" description="Polar residues" evidence="1">
    <location>
        <begin position="1"/>
        <end position="11"/>
    </location>
</feature>
<evidence type="ECO:0000313" key="2">
    <source>
        <dbReference type="EMBL" id="RPA75313.1"/>
    </source>
</evidence>
<dbReference type="EMBL" id="ML119766">
    <property type="protein sequence ID" value="RPA75313.1"/>
    <property type="molecule type" value="Genomic_DNA"/>
</dbReference>
<keyword evidence="3" id="KW-1185">Reference proteome</keyword>
<evidence type="ECO:0000256" key="1">
    <source>
        <dbReference type="SAM" id="MobiDB-lite"/>
    </source>
</evidence>
<organism evidence="2 3">
    <name type="scientific">Ascobolus immersus RN42</name>
    <dbReference type="NCBI Taxonomy" id="1160509"/>
    <lineage>
        <taxon>Eukaryota</taxon>
        <taxon>Fungi</taxon>
        <taxon>Dikarya</taxon>
        <taxon>Ascomycota</taxon>
        <taxon>Pezizomycotina</taxon>
        <taxon>Pezizomycetes</taxon>
        <taxon>Pezizales</taxon>
        <taxon>Ascobolaceae</taxon>
        <taxon>Ascobolus</taxon>
    </lineage>
</organism>